<dbReference type="Proteomes" id="UP000289738">
    <property type="component" value="Chromosome A01"/>
</dbReference>
<dbReference type="AlphaFoldDB" id="A0A445ERH0"/>
<sequence length="186" mass="21096">MNTRRKPSSMATECLDMFHGIDRTAFKTLTQVFHREATQSLMVILFFLSLESMRMSGIMQNATNKDSWFMNSLAEDCVICLKCLLSLVLSGVVEKSEKLETLGYALRTEVIVSQIHGMRSILLTIIPDTLSNMNSRIFGDLNMDAGWLDYQRNPARVLGYNPQDEGRSVVPKVLSGHYTARRMHTQ</sequence>
<dbReference type="PANTHER" id="PTHR33527">
    <property type="entry name" value="OS07G0274300 PROTEIN"/>
    <property type="match status" value="1"/>
</dbReference>
<protein>
    <submittedName>
        <fullName evidence="1">Uncharacterized protein</fullName>
    </submittedName>
</protein>
<evidence type="ECO:0000313" key="1">
    <source>
        <dbReference type="EMBL" id="RYR77946.1"/>
    </source>
</evidence>
<dbReference type="EMBL" id="SDMP01000001">
    <property type="protein sequence ID" value="RYR77946.1"/>
    <property type="molecule type" value="Genomic_DNA"/>
</dbReference>
<name>A0A445ERH0_ARAHY</name>
<proteinExistence type="predicted"/>
<evidence type="ECO:0000313" key="2">
    <source>
        <dbReference type="Proteomes" id="UP000289738"/>
    </source>
</evidence>
<dbReference type="PANTHER" id="PTHR33527:SF14">
    <property type="entry name" value="OS07G0274300 PROTEIN"/>
    <property type="match status" value="1"/>
</dbReference>
<keyword evidence="2" id="KW-1185">Reference proteome</keyword>
<reference evidence="1 2" key="1">
    <citation type="submission" date="2019-01" db="EMBL/GenBank/DDBJ databases">
        <title>Sequencing of cultivated peanut Arachis hypogaea provides insights into genome evolution and oil improvement.</title>
        <authorList>
            <person name="Chen X."/>
        </authorList>
    </citation>
    <scope>NUCLEOTIDE SEQUENCE [LARGE SCALE GENOMIC DNA]</scope>
    <source>
        <strain evidence="2">cv. Fuhuasheng</strain>
        <tissue evidence="1">Leaves</tissue>
    </source>
</reference>
<gene>
    <name evidence="1" type="ORF">Ahy_A01g002659</name>
</gene>
<comment type="caution">
    <text evidence="1">The sequence shown here is derived from an EMBL/GenBank/DDBJ whole genome shotgun (WGS) entry which is preliminary data.</text>
</comment>
<organism evidence="1 2">
    <name type="scientific">Arachis hypogaea</name>
    <name type="common">Peanut</name>
    <dbReference type="NCBI Taxonomy" id="3818"/>
    <lineage>
        <taxon>Eukaryota</taxon>
        <taxon>Viridiplantae</taxon>
        <taxon>Streptophyta</taxon>
        <taxon>Embryophyta</taxon>
        <taxon>Tracheophyta</taxon>
        <taxon>Spermatophyta</taxon>
        <taxon>Magnoliopsida</taxon>
        <taxon>eudicotyledons</taxon>
        <taxon>Gunneridae</taxon>
        <taxon>Pentapetalae</taxon>
        <taxon>rosids</taxon>
        <taxon>fabids</taxon>
        <taxon>Fabales</taxon>
        <taxon>Fabaceae</taxon>
        <taxon>Papilionoideae</taxon>
        <taxon>50 kb inversion clade</taxon>
        <taxon>dalbergioids sensu lato</taxon>
        <taxon>Dalbergieae</taxon>
        <taxon>Pterocarpus clade</taxon>
        <taxon>Arachis</taxon>
    </lineage>
</organism>
<accession>A0A445ERH0</accession>